<dbReference type="PANTHER" id="PTHR47586:SF1">
    <property type="entry name" value="DIRIGENT PROTEIN"/>
    <property type="match status" value="1"/>
</dbReference>
<proteinExistence type="inferred from homology"/>
<protein>
    <recommendedName>
        <fullName evidence="1">Dirigent protein</fullName>
    </recommendedName>
</protein>
<gene>
    <name evidence="3" type="primary">DIR2</name>
    <name evidence="3" type="ORF">SDJN03_25391</name>
</gene>
<dbReference type="InterPro" id="IPR004265">
    <property type="entry name" value="Dirigent"/>
</dbReference>
<feature type="signal peptide" evidence="2">
    <location>
        <begin position="1"/>
        <end position="43"/>
    </location>
</feature>
<comment type="subunit">
    <text evidence="1">Homodimer.</text>
</comment>
<dbReference type="Pfam" id="PF03018">
    <property type="entry name" value="Dirigent"/>
    <property type="match status" value="1"/>
</dbReference>
<accession>A0AAV6MAF4</accession>
<comment type="caution">
    <text evidence="3">The sequence shown here is derived from an EMBL/GenBank/DDBJ whole genome shotgun (WGS) entry which is preliminary data.</text>
</comment>
<comment type="subcellular location">
    <subcellularLocation>
        <location evidence="1">Secreted</location>
        <location evidence="1">Extracellular space</location>
        <location evidence="1">Apoplast</location>
    </subcellularLocation>
</comment>
<name>A0AAV6MAF4_9ROSI</name>
<dbReference type="Proteomes" id="UP000685013">
    <property type="component" value="Chromosome 16"/>
</dbReference>
<keyword evidence="4" id="KW-1185">Reference proteome</keyword>
<dbReference type="EMBL" id="JAGKQH010000016">
    <property type="protein sequence ID" value="KAG6577817.1"/>
    <property type="molecule type" value="Genomic_DNA"/>
</dbReference>
<keyword evidence="1" id="KW-0964">Secreted</keyword>
<reference evidence="3 4" key="1">
    <citation type="journal article" date="2021" name="Hortic Res">
        <title>The domestication of Cucurbita argyrosperma as revealed by the genome of its wild relative.</title>
        <authorList>
            <person name="Barrera-Redondo J."/>
            <person name="Sanchez-de la Vega G."/>
            <person name="Aguirre-Liguori J.A."/>
            <person name="Castellanos-Morales G."/>
            <person name="Gutierrez-Guerrero Y.T."/>
            <person name="Aguirre-Dugua X."/>
            <person name="Aguirre-Planter E."/>
            <person name="Tenaillon M.I."/>
            <person name="Lira-Saade R."/>
            <person name="Eguiarte L.E."/>
        </authorList>
    </citation>
    <scope>NUCLEOTIDE SEQUENCE [LARGE SCALE GENOMIC DNA]</scope>
    <source>
        <strain evidence="3">JBR-2021</strain>
    </source>
</reference>
<evidence type="ECO:0000313" key="4">
    <source>
        <dbReference type="Proteomes" id="UP000685013"/>
    </source>
</evidence>
<evidence type="ECO:0000313" key="3">
    <source>
        <dbReference type="EMBL" id="KAG6577817.1"/>
    </source>
</evidence>
<comment type="similarity">
    <text evidence="1">Belongs to the plant dirigent protein family.</text>
</comment>
<keyword evidence="1" id="KW-0052">Apoplast</keyword>
<comment type="function">
    <text evidence="1">Dirigent proteins impart stereoselectivity on the phenoxy radical-coupling reaction, yielding optically active lignans from two molecules of coniferyl alcohol in the biosynthesis of lignans, flavonolignans, and alkaloids and thus plays a central role in plant secondary metabolism.</text>
</comment>
<feature type="non-terminal residue" evidence="3">
    <location>
        <position position="1"/>
    </location>
</feature>
<dbReference type="PANTHER" id="PTHR47586">
    <property type="entry name" value="DIRIGENT PROTEIN"/>
    <property type="match status" value="1"/>
</dbReference>
<dbReference type="GO" id="GO:0048046">
    <property type="term" value="C:apoplast"/>
    <property type="evidence" value="ECO:0007669"/>
    <property type="project" value="UniProtKB-SubCell"/>
</dbReference>
<evidence type="ECO:0000256" key="2">
    <source>
        <dbReference type="SAM" id="SignalP"/>
    </source>
</evidence>
<feature type="chain" id="PRO_5043372325" description="Dirigent protein" evidence="2">
    <location>
        <begin position="44"/>
        <end position="205"/>
    </location>
</feature>
<sequence>MSQSFDLSPAIITTMAPPPPPSLILSSLFTLILSSLLSSPALAEPNAAHHPHHPHRHLRSLHFSLFQHETINKTGYFIVPGVAGPGVSQTTTPFGTMFVFHDPLTTAPDRASKLVGTSEGTSITSSLDGLRSLSIAKISLRLRNHTGSLSIVGGTHNVKPSNHPIVGGTGDFLFVQGYVTSSPVDLVGITVVYKLEFHIYWPPYA</sequence>
<evidence type="ECO:0000256" key="1">
    <source>
        <dbReference type="RuleBase" id="RU363099"/>
    </source>
</evidence>
<dbReference type="AlphaFoldDB" id="A0AAV6MAF4"/>
<keyword evidence="2" id="KW-0732">Signal</keyword>
<organism evidence="3 4">
    <name type="scientific">Cucurbita argyrosperma subsp. sororia</name>
    <dbReference type="NCBI Taxonomy" id="37648"/>
    <lineage>
        <taxon>Eukaryota</taxon>
        <taxon>Viridiplantae</taxon>
        <taxon>Streptophyta</taxon>
        <taxon>Embryophyta</taxon>
        <taxon>Tracheophyta</taxon>
        <taxon>Spermatophyta</taxon>
        <taxon>Magnoliopsida</taxon>
        <taxon>eudicotyledons</taxon>
        <taxon>Gunneridae</taxon>
        <taxon>Pentapetalae</taxon>
        <taxon>rosids</taxon>
        <taxon>fabids</taxon>
        <taxon>Cucurbitales</taxon>
        <taxon>Cucurbitaceae</taxon>
        <taxon>Cucurbiteae</taxon>
        <taxon>Cucurbita</taxon>
    </lineage>
</organism>